<proteinExistence type="predicted"/>
<sequence length="151" mass="17658">MTRNSWFCGFRCFDGIVQKGNVMDRKNQNRNRIVGVRLTVSEFHKLEQQWRGSTCRKLSEYARSVLLGKPIIRSYRNKSLDESMTLLIQLRNELNAIGINLNQSVKKLHTFSPQSDLKSWILNHQLQARLLSNKLAEIKLLIQKMGETWLQ</sequence>
<dbReference type="AlphaFoldDB" id="A0AAJ5C077"/>
<reference evidence="1 2" key="1">
    <citation type="submission" date="2017-06" db="EMBL/GenBank/DDBJ databases">
        <authorList>
            <consortium name="Pathogen Informatics"/>
        </authorList>
    </citation>
    <scope>NUCLEOTIDE SEQUENCE [LARGE SCALE GENOMIC DNA]</scope>
    <source>
        <strain evidence="1 2">NCTC12149</strain>
    </source>
</reference>
<organism evidence="1 2">
    <name type="scientific">Sphingobacterium mizutaii</name>
    <dbReference type="NCBI Taxonomy" id="1010"/>
    <lineage>
        <taxon>Bacteria</taxon>
        <taxon>Pseudomonadati</taxon>
        <taxon>Bacteroidota</taxon>
        <taxon>Sphingobacteriia</taxon>
        <taxon>Sphingobacteriales</taxon>
        <taxon>Sphingobacteriaceae</taxon>
        <taxon>Sphingobacterium</taxon>
    </lineage>
</organism>
<dbReference type="Proteomes" id="UP000215355">
    <property type="component" value="Chromosome 1"/>
</dbReference>
<accession>A0AAJ5C077</accession>
<evidence type="ECO:0000313" key="2">
    <source>
        <dbReference type="Proteomes" id="UP000215355"/>
    </source>
</evidence>
<dbReference type="Pfam" id="PF21983">
    <property type="entry name" value="NikA-like"/>
    <property type="match status" value="1"/>
</dbReference>
<evidence type="ECO:0008006" key="3">
    <source>
        <dbReference type="Google" id="ProtNLM"/>
    </source>
</evidence>
<protein>
    <recommendedName>
        <fullName evidence="3">Mobilisation protein (MobC)</fullName>
    </recommendedName>
</protein>
<name>A0AAJ5C077_9SPHI</name>
<dbReference type="KEGG" id="smiz:4412673_01715"/>
<evidence type="ECO:0000313" key="1">
    <source>
        <dbReference type="EMBL" id="SNV49192.1"/>
    </source>
</evidence>
<dbReference type="InterPro" id="IPR053842">
    <property type="entry name" value="NikA-like"/>
</dbReference>
<dbReference type="EMBL" id="LT906468">
    <property type="protein sequence ID" value="SNV49192.1"/>
    <property type="molecule type" value="Genomic_DNA"/>
</dbReference>
<gene>
    <name evidence="1" type="ORF">SAMEA4412673_01715</name>
</gene>